<dbReference type="EMBL" id="CM017690">
    <property type="protein sequence ID" value="TYH23660.1"/>
    <property type="molecule type" value="Genomic_DNA"/>
</dbReference>
<accession>A0A5D2H170</accession>
<evidence type="ECO:0000256" key="1">
    <source>
        <dbReference type="SAM" id="MobiDB-lite"/>
    </source>
</evidence>
<keyword evidence="3" id="KW-1185">Reference proteome</keyword>
<dbReference type="AlphaFoldDB" id="A0A5D2H170"/>
<sequence length="51" mass="6251">MLNGDEVLSSLKHNLRTSQPRMKADQHQREIYFEERDWQRWIGQEIPEEPQ</sequence>
<feature type="region of interest" description="Disordered" evidence="1">
    <location>
        <begin position="1"/>
        <end position="26"/>
    </location>
</feature>
<evidence type="ECO:0000313" key="3">
    <source>
        <dbReference type="Proteomes" id="UP000323506"/>
    </source>
</evidence>
<organism evidence="2 3">
    <name type="scientific">Gossypium darwinii</name>
    <name type="common">Darwin's cotton</name>
    <name type="synonym">Gossypium barbadense var. darwinii</name>
    <dbReference type="NCBI Taxonomy" id="34276"/>
    <lineage>
        <taxon>Eukaryota</taxon>
        <taxon>Viridiplantae</taxon>
        <taxon>Streptophyta</taxon>
        <taxon>Embryophyta</taxon>
        <taxon>Tracheophyta</taxon>
        <taxon>Spermatophyta</taxon>
        <taxon>Magnoliopsida</taxon>
        <taxon>eudicotyledons</taxon>
        <taxon>Gunneridae</taxon>
        <taxon>Pentapetalae</taxon>
        <taxon>rosids</taxon>
        <taxon>malvids</taxon>
        <taxon>Malvales</taxon>
        <taxon>Malvaceae</taxon>
        <taxon>Malvoideae</taxon>
        <taxon>Gossypium</taxon>
    </lineage>
</organism>
<reference evidence="2 3" key="1">
    <citation type="submission" date="2019-06" db="EMBL/GenBank/DDBJ databases">
        <title>WGS assembly of Gossypium darwinii.</title>
        <authorList>
            <person name="Chen Z.J."/>
            <person name="Sreedasyam A."/>
            <person name="Ando A."/>
            <person name="Song Q."/>
            <person name="De L."/>
            <person name="Hulse-Kemp A."/>
            <person name="Ding M."/>
            <person name="Ye W."/>
            <person name="Kirkbride R."/>
            <person name="Jenkins J."/>
            <person name="Plott C."/>
            <person name="Lovell J."/>
            <person name="Lin Y.-M."/>
            <person name="Vaughn R."/>
            <person name="Liu B."/>
            <person name="Li W."/>
            <person name="Simpson S."/>
            <person name="Scheffler B."/>
            <person name="Saski C."/>
            <person name="Grover C."/>
            <person name="Hu G."/>
            <person name="Conover J."/>
            <person name="Carlson J."/>
            <person name="Shu S."/>
            <person name="Boston L."/>
            <person name="Williams M."/>
            <person name="Peterson D."/>
            <person name="Mcgee K."/>
            <person name="Jones D."/>
            <person name="Wendel J."/>
            <person name="Stelly D."/>
            <person name="Grimwood J."/>
            <person name="Schmutz J."/>
        </authorList>
    </citation>
    <scope>NUCLEOTIDE SEQUENCE [LARGE SCALE GENOMIC DNA]</scope>
    <source>
        <strain evidence="2">1808015.09</strain>
    </source>
</reference>
<gene>
    <name evidence="2" type="ORF">ES288_A03G031400v1</name>
</gene>
<evidence type="ECO:0000313" key="2">
    <source>
        <dbReference type="EMBL" id="TYH23660.1"/>
    </source>
</evidence>
<proteinExistence type="predicted"/>
<dbReference type="Proteomes" id="UP000323506">
    <property type="component" value="Chromosome A03"/>
</dbReference>
<protein>
    <submittedName>
        <fullName evidence="2">Uncharacterized protein</fullName>
    </submittedName>
</protein>
<name>A0A5D2H170_GOSDA</name>